<feature type="binding site" evidence="9">
    <location>
        <position position="385"/>
    </location>
    <ligand>
        <name>Mg(2+)</name>
        <dbReference type="ChEBI" id="CHEBI:18420"/>
    </ligand>
</feature>
<dbReference type="Gene3D" id="3.30.420.40">
    <property type="match status" value="2"/>
</dbReference>
<evidence type="ECO:0000256" key="4">
    <source>
        <dbReference type="ARBA" id="ARBA00022723"/>
    </source>
</evidence>
<evidence type="ECO:0000256" key="6">
    <source>
        <dbReference type="ARBA" id="ARBA00022777"/>
    </source>
</evidence>
<feature type="site" description="Transition state stabilizer" evidence="9">
    <location>
        <position position="179"/>
    </location>
</feature>
<dbReference type="EC" id="2.7.2.1" evidence="9"/>
<keyword evidence="3 9" id="KW-0808">Transferase</keyword>
<evidence type="ECO:0000256" key="9">
    <source>
        <dbReference type="HAMAP-Rule" id="MF_00020"/>
    </source>
</evidence>
<feature type="binding site" evidence="9">
    <location>
        <begin position="330"/>
        <end position="334"/>
    </location>
    <ligand>
        <name>ATP</name>
        <dbReference type="ChEBI" id="CHEBI:30616"/>
    </ligand>
</feature>
<feature type="binding site" evidence="9">
    <location>
        <position position="16"/>
    </location>
    <ligand>
        <name>ATP</name>
        <dbReference type="ChEBI" id="CHEBI:30616"/>
    </ligand>
</feature>
<dbReference type="RefSeq" id="WP_192014625.1">
    <property type="nucleotide sequence ID" value="NZ_JACYTP010000002.1"/>
</dbReference>
<evidence type="ECO:0000313" key="11">
    <source>
        <dbReference type="EMBL" id="MBD8511763.1"/>
    </source>
</evidence>
<comment type="function">
    <text evidence="9">Catalyzes the formation of acetyl phosphate from acetate and ATP. Can also catalyze the reverse reaction.</text>
</comment>
<evidence type="ECO:0000256" key="8">
    <source>
        <dbReference type="ARBA" id="ARBA00022842"/>
    </source>
</evidence>
<dbReference type="PANTHER" id="PTHR21060">
    <property type="entry name" value="ACETATE KINASE"/>
    <property type="match status" value="1"/>
</dbReference>
<proteinExistence type="inferred from homology"/>
<feature type="binding site" evidence="9">
    <location>
        <begin position="207"/>
        <end position="211"/>
    </location>
    <ligand>
        <name>ATP</name>
        <dbReference type="ChEBI" id="CHEBI:30616"/>
    </ligand>
</feature>
<dbReference type="InterPro" id="IPR004372">
    <property type="entry name" value="Ac/propionate_kinase"/>
</dbReference>
<comment type="pathway">
    <text evidence="9">Metabolic intermediate biosynthesis; acetyl-CoA biosynthesis; acetyl-CoA from acetate: step 1/2.</text>
</comment>
<dbReference type="Proteomes" id="UP000649768">
    <property type="component" value="Unassembled WGS sequence"/>
</dbReference>
<accession>A0ABR9BHR2</accession>
<evidence type="ECO:0000256" key="1">
    <source>
        <dbReference type="ARBA" id="ARBA00008748"/>
    </source>
</evidence>
<dbReference type="Pfam" id="PF00871">
    <property type="entry name" value="Acetate_kinase"/>
    <property type="match status" value="1"/>
</dbReference>
<dbReference type="EMBL" id="JACYTP010000002">
    <property type="protein sequence ID" value="MBD8511763.1"/>
    <property type="molecule type" value="Genomic_DNA"/>
</dbReference>
<evidence type="ECO:0000313" key="12">
    <source>
        <dbReference type="Proteomes" id="UP000649768"/>
    </source>
</evidence>
<dbReference type="CDD" id="cd24010">
    <property type="entry name" value="ASKHA_NBD_AcK_PK"/>
    <property type="match status" value="1"/>
</dbReference>
<dbReference type="SUPFAM" id="SSF53067">
    <property type="entry name" value="Actin-like ATPase domain"/>
    <property type="match status" value="2"/>
</dbReference>
<keyword evidence="2 9" id="KW-0963">Cytoplasm</keyword>
<protein>
    <recommendedName>
        <fullName evidence="9">Acetate kinase</fullName>
        <ecNumber evidence="9">2.7.2.1</ecNumber>
    </recommendedName>
    <alternativeName>
        <fullName evidence="9">Acetokinase</fullName>
    </alternativeName>
</protein>
<keyword evidence="5 9" id="KW-0547">Nucleotide-binding</keyword>
<dbReference type="PIRSF" id="PIRSF000722">
    <property type="entry name" value="Acetate_prop_kin"/>
    <property type="match status" value="1"/>
</dbReference>
<evidence type="ECO:0000256" key="2">
    <source>
        <dbReference type="ARBA" id="ARBA00022490"/>
    </source>
</evidence>
<comment type="catalytic activity">
    <reaction evidence="9">
        <text>acetate + ATP = acetyl phosphate + ADP</text>
        <dbReference type="Rhea" id="RHEA:11352"/>
        <dbReference type="ChEBI" id="CHEBI:22191"/>
        <dbReference type="ChEBI" id="CHEBI:30089"/>
        <dbReference type="ChEBI" id="CHEBI:30616"/>
        <dbReference type="ChEBI" id="CHEBI:456216"/>
        <dbReference type="EC" id="2.7.2.1"/>
    </reaction>
</comment>
<keyword evidence="7 9" id="KW-0067">ATP-binding</keyword>
<comment type="subcellular location">
    <subcellularLocation>
        <location evidence="9">Cytoplasm</location>
    </subcellularLocation>
</comment>
<evidence type="ECO:0000256" key="5">
    <source>
        <dbReference type="ARBA" id="ARBA00022741"/>
    </source>
</evidence>
<dbReference type="InterPro" id="IPR023865">
    <property type="entry name" value="Aliphatic_acid_kinase_CS"/>
</dbReference>
<comment type="cofactor">
    <cofactor evidence="9">
        <name>Mg(2+)</name>
        <dbReference type="ChEBI" id="CHEBI:18420"/>
    </cofactor>
    <cofactor evidence="9">
        <name>Mn(2+)</name>
        <dbReference type="ChEBI" id="CHEBI:29035"/>
    </cofactor>
    <text evidence="9">Mg(2+). Can also accept Mn(2+).</text>
</comment>
<dbReference type="PANTHER" id="PTHR21060:SF21">
    <property type="entry name" value="ACETATE KINASE"/>
    <property type="match status" value="1"/>
</dbReference>
<feature type="binding site" evidence="9">
    <location>
        <position position="9"/>
    </location>
    <ligand>
        <name>Mg(2+)</name>
        <dbReference type="ChEBI" id="CHEBI:18420"/>
    </ligand>
</feature>
<keyword evidence="6 9" id="KW-0418">Kinase</keyword>
<evidence type="ECO:0000256" key="10">
    <source>
        <dbReference type="RuleBase" id="RU003835"/>
    </source>
</evidence>
<evidence type="ECO:0000256" key="3">
    <source>
        <dbReference type="ARBA" id="ARBA00022679"/>
    </source>
</evidence>
<feature type="active site" description="Proton donor/acceptor" evidence="9">
    <location>
        <position position="147"/>
    </location>
</feature>
<feature type="binding site" evidence="9">
    <location>
        <begin position="282"/>
        <end position="284"/>
    </location>
    <ligand>
        <name>ATP</name>
        <dbReference type="ChEBI" id="CHEBI:30616"/>
    </ligand>
</feature>
<dbReference type="InterPro" id="IPR043129">
    <property type="entry name" value="ATPase_NBD"/>
</dbReference>
<dbReference type="InterPro" id="IPR000890">
    <property type="entry name" value="Aliphatic_acid_kin_short-chain"/>
</dbReference>
<name>A0ABR9BHR2_9GAMM</name>
<sequence length="399" mass="43255">MSKLVLVLNCGSSSLKFAVVDAVSGDEHLTGLAECLHLPEARIKWKLDGAKHEAQLGNGAAHEEALAFMVETILASKPELAENLKAIGHRVVHGGEKFTQSALIDEAVLKGIEECATLAPLHNPAHIIGIKAAQKAFPALQNVAVFDTAFHQTMPEEAYLYALPYKLYKDHSIRRYGMHGTSHLFITRETANRMGKAESELNIINCHLGNGASVCAIKNGKSVDTSMGLTPLEGLVMGTRCGDIDPAIIFHLHDSLGYSVDEINTMLTKESGLAGLTEVTSDCRFVEDNYGQKEEATRAMDVFCHRLAKYVASYTATLDGQLDAITFTGGIGENSAPIREMVLNRLKFFGIEVDSEKNLKARFGGEGVITTDNSRVPAMVISTNEELVIAEDTARLTNI</sequence>
<organism evidence="11 12">
    <name type="scientific">Photobacterium arenosum</name>
    <dbReference type="NCBI Taxonomy" id="2774143"/>
    <lineage>
        <taxon>Bacteria</taxon>
        <taxon>Pseudomonadati</taxon>
        <taxon>Pseudomonadota</taxon>
        <taxon>Gammaproteobacteria</taxon>
        <taxon>Vibrionales</taxon>
        <taxon>Vibrionaceae</taxon>
        <taxon>Photobacterium</taxon>
    </lineage>
</organism>
<dbReference type="PROSITE" id="PS01076">
    <property type="entry name" value="ACETATE_KINASE_2"/>
    <property type="match status" value="1"/>
</dbReference>
<comment type="subunit">
    <text evidence="9">Homodimer.</text>
</comment>
<dbReference type="PRINTS" id="PR00471">
    <property type="entry name" value="ACETATEKNASE"/>
</dbReference>
<keyword evidence="12" id="KW-1185">Reference proteome</keyword>
<dbReference type="PROSITE" id="PS01075">
    <property type="entry name" value="ACETATE_KINASE_1"/>
    <property type="match status" value="1"/>
</dbReference>
<dbReference type="GO" id="GO:0016301">
    <property type="term" value="F:kinase activity"/>
    <property type="evidence" value="ECO:0007669"/>
    <property type="project" value="UniProtKB-KW"/>
</dbReference>
<gene>
    <name evidence="9" type="primary">ackA</name>
    <name evidence="11" type="ORF">IFO68_03575</name>
</gene>
<feature type="site" description="Transition state stabilizer" evidence="9">
    <location>
        <position position="240"/>
    </location>
</feature>
<comment type="similarity">
    <text evidence="1 9 10">Belongs to the acetokinase family.</text>
</comment>
<keyword evidence="4 9" id="KW-0479">Metal-binding</keyword>
<reference evidence="11 12" key="1">
    <citation type="submission" date="2020-09" db="EMBL/GenBank/DDBJ databases">
        <title>Photobacterium sp. CAU 1568 isolated from sand of Sido Beach.</title>
        <authorList>
            <person name="Kim W."/>
        </authorList>
    </citation>
    <scope>NUCLEOTIDE SEQUENCE [LARGE SCALE GENOMIC DNA]</scope>
    <source>
        <strain evidence="11 12">CAU 1568</strain>
    </source>
</reference>
<keyword evidence="8 9" id="KW-0460">Magnesium</keyword>
<comment type="caution">
    <text evidence="11">The sequence shown here is derived from an EMBL/GenBank/DDBJ whole genome shotgun (WGS) entry which is preliminary data.</text>
</comment>
<feature type="binding site" evidence="9">
    <location>
        <position position="90"/>
    </location>
    <ligand>
        <name>substrate</name>
    </ligand>
</feature>
<dbReference type="NCBIfam" id="TIGR00016">
    <property type="entry name" value="ackA"/>
    <property type="match status" value="1"/>
</dbReference>
<evidence type="ECO:0000256" key="7">
    <source>
        <dbReference type="ARBA" id="ARBA00022840"/>
    </source>
</evidence>
<dbReference type="HAMAP" id="MF_00020">
    <property type="entry name" value="Acetate_kinase"/>
    <property type="match status" value="1"/>
</dbReference>